<reference evidence="3 4" key="1">
    <citation type="submission" date="2016-11" db="EMBL/GenBank/DDBJ databases">
        <authorList>
            <person name="Jaros S."/>
            <person name="Januszkiewicz K."/>
            <person name="Wedrychowicz H."/>
        </authorList>
    </citation>
    <scope>NUCLEOTIDE SEQUENCE [LARGE SCALE GENOMIC DNA]</scope>
    <source>
        <strain evidence="3 4">CGMCC 4.5723</strain>
    </source>
</reference>
<dbReference type="Proteomes" id="UP000184452">
    <property type="component" value="Unassembled WGS sequence"/>
</dbReference>
<dbReference type="InterPro" id="IPR000157">
    <property type="entry name" value="TIR_dom"/>
</dbReference>
<evidence type="ECO:0000259" key="2">
    <source>
        <dbReference type="Pfam" id="PF13676"/>
    </source>
</evidence>
<protein>
    <submittedName>
        <fullName evidence="3">TIR domain-containing protein</fullName>
    </submittedName>
</protein>
<feature type="region of interest" description="Disordered" evidence="1">
    <location>
        <begin position="255"/>
        <end position="278"/>
    </location>
</feature>
<dbReference type="Pfam" id="PF13676">
    <property type="entry name" value="TIR_2"/>
    <property type="match status" value="1"/>
</dbReference>
<accession>A0A1M6CHA6</accession>
<organism evidence="3 4">
    <name type="scientific">Nocardiopsis flavescens</name>
    <dbReference type="NCBI Taxonomy" id="758803"/>
    <lineage>
        <taxon>Bacteria</taxon>
        <taxon>Bacillati</taxon>
        <taxon>Actinomycetota</taxon>
        <taxon>Actinomycetes</taxon>
        <taxon>Streptosporangiales</taxon>
        <taxon>Nocardiopsidaceae</taxon>
        <taxon>Nocardiopsis</taxon>
    </lineage>
</organism>
<keyword evidence="4" id="KW-1185">Reference proteome</keyword>
<dbReference type="STRING" id="758803.SAMN05421803_101707"/>
<feature type="domain" description="TIR" evidence="2">
    <location>
        <begin position="193"/>
        <end position="303"/>
    </location>
</feature>
<gene>
    <name evidence="3" type="ORF">SAMN05421803_101707</name>
</gene>
<sequence length="331" mass="37500">MDRLFLTSYTLADQSSWIRSFHADLEFELSLRLGRRVCGMIDTEPGEQGEAVRSASTVSAMVVLLSDAYFADRKCGRQWSVFTSRHPLWPPLEHESPVAEILPVLWSPLRHALPSGIALPAHWPPREPALSEMMRLSGRDSRGSYKARVRRLAEGILRRQHRPRARWCQDDPEHAPPAFGETDHRSEPERIGVSYVQADSPWAEWIQRLLRRKGYEVQPMPHTTGASSTTSCEIGQEQHTDKVVVVLSHNFLREREGTDPLSSPPPVFRGSPDEDSTEGKFVCVNVEKDELSSFDELHPIHLYGLDDGTVDRLLSAVRSPADRLAWWRRGG</sequence>
<dbReference type="AlphaFoldDB" id="A0A1M6CHA6"/>
<dbReference type="GO" id="GO:0007165">
    <property type="term" value="P:signal transduction"/>
    <property type="evidence" value="ECO:0007669"/>
    <property type="project" value="InterPro"/>
</dbReference>
<evidence type="ECO:0000313" key="4">
    <source>
        <dbReference type="Proteomes" id="UP000184452"/>
    </source>
</evidence>
<evidence type="ECO:0000313" key="3">
    <source>
        <dbReference type="EMBL" id="SHI60399.1"/>
    </source>
</evidence>
<feature type="region of interest" description="Disordered" evidence="1">
    <location>
        <begin position="163"/>
        <end position="187"/>
    </location>
</feature>
<evidence type="ECO:0000256" key="1">
    <source>
        <dbReference type="SAM" id="MobiDB-lite"/>
    </source>
</evidence>
<dbReference type="EMBL" id="FQZK01000001">
    <property type="protein sequence ID" value="SHI60399.1"/>
    <property type="molecule type" value="Genomic_DNA"/>
</dbReference>
<proteinExistence type="predicted"/>
<name>A0A1M6CHA6_9ACTN</name>